<gene>
    <name evidence="5" type="ORF">HER15_14915</name>
</gene>
<dbReference type="Gene3D" id="3.90.550.10">
    <property type="entry name" value="Spore Coat Polysaccharide Biosynthesis Protein SpsA, Chain A"/>
    <property type="match status" value="1"/>
</dbReference>
<evidence type="ECO:0000256" key="3">
    <source>
        <dbReference type="ARBA" id="ARBA00022679"/>
    </source>
</evidence>
<evidence type="ECO:0000256" key="1">
    <source>
        <dbReference type="ARBA" id="ARBA00006739"/>
    </source>
</evidence>
<proteinExistence type="inferred from homology"/>
<accession>A0AAE9MQJ5</accession>
<dbReference type="Proteomes" id="UP001056837">
    <property type="component" value="Chromosome"/>
</dbReference>
<evidence type="ECO:0000256" key="2">
    <source>
        <dbReference type="ARBA" id="ARBA00022676"/>
    </source>
</evidence>
<dbReference type="EMBL" id="CP050861">
    <property type="protein sequence ID" value="UTD16697.1"/>
    <property type="molecule type" value="Genomic_DNA"/>
</dbReference>
<dbReference type="CDD" id="cd04186">
    <property type="entry name" value="GT_2_like_c"/>
    <property type="match status" value="1"/>
</dbReference>
<reference evidence="5" key="1">
    <citation type="submission" date="2020-04" db="EMBL/GenBank/DDBJ databases">
        <title>Tenacibaculum mesophilum bac2.</title>
        <authorList>
            <person name="Li M."/>
        </authorList>
    </citation>
    <scope>NUCLEOTIDE SEQUENCE</scope>
    <source>
        <strain evidence="5">Bac2</strain>
    </source>
</reference>
<dbReference type="Pfam" id="PF00535">
    <property type="entry name" value="Glycos_transf_2"/>
    <property type="match status" value="1"/>
</dbReference>
<evidence type="ECO:0000259" key="4">
    <source>
        <dbReference type="Pfam" id="PF00535"/>
    </source>
</evidence>
<dbReference type="PANTHER" id="PTHR43179">
    <property type="entry name" value="RHAMNOSYLTRANSFERASE WBBL"/>
    <property type="match status" value="1"/>
</dbReference>
<dbReference type="SUPFAM" id="SSF53448">
    <property type="entry name" value="Nucleotide-diphospho-sugar transferases"/>
    <property type="match status" value="1"/>
</dbReference>
<feature type="domain" description="Glycosyltransferase 2-like" evidence="4">
    <location>
        <begin position="22"/>
        <end position="198"/>
    </location>
</feature>
<organism evidence="5 6">
    <name type="scientific">Tenacibaculum mesophilum</name>
    <dbReference type="NCBI Taxonomy" id="104268"/>
    <lineage>
        <taxon>Bacteria</taxon>
        <taxon>Pseudomonadati</taxon>
        <taxon>Bacteroidota</taxon>
        <taxon>Flavobacteriia</taxon>
        <taxon>Flavobacteriales</taxon>
        <taxon>Flavobacteriaceae</taxon>
        <taxon>Tenacibaculum</taxon>
    </lineage>
</organism>
<dbReference type="InterPro" id="IPR001173">
    <property type="entry name" value="Glyco_trans_2-like"/>
</dbReference>
<dbReference type="InterPro" id="IPR029044">
    <property type="entry name" value="Nucleotide-diphossugar_trans"/>
</dbReference>
<keyword evidence="2" id="KW-0328">Glycosyltransferase</keyword>
<evidence type="ECO:0000313" key="6">
    <source>
        <dbReference type="Proteomes" id="UP001056837"/>
    </source>
</evidence>
<keyword evidence="3" id="KW-0808">Transferase</keyword>
<comment type="similarity">
    <text evidence="1">Belongs to the glycosyltransferase 2 family.</text>
</comment>
<sequence>MILFDLQNSFINCKFAVLKIAIVILNWNGKKLLEQFLPSVITFSSEEAEVYVADNASTDDSIAFVKQHFPTVKIVQNSENGGYAKGYNDALQHIDADVYCLVNSDIEVTNNWLTPIIDTFKKEPNTAIIQPKILDFKDKSKFEYAGAGGGFIDAFGYPYCRGRLFSDLETDNGQFNDTTEIFWASGACFFIRSEVFHQLQGFDEDFFAHQEEIDLCWRAKNSEHTIKYVGASTVYHVGGATLDTLNPKKTFLNFRNSLLNLVKNLPSAKLFPIIFSRLILDGLASVKFLLEGKPNHLFAILKAHFSFYMHLPKFIKKRKESPKKPNYYEHTSAVWQYYAKGRKKFTELR</sequence>
<dbReference type="GO" id="GO:0016757">
    <property type="term" value="F:glycosyltransferase activity"/>
    <property type="evidence" value="ECO:0007669"/>
    <property type="project" value="UniProtKB-KW"/>
</dbReference>
<name>A0AAE9MQJ5_9FLAO</name>
<dbReference type="AlphaFoldDB" id="A0AAE9MQJ5"/>
<dbReference type="PANTHER" id="PTHR43179:SF12">
    <property type="entry name" value="GALACTOFURANOSYLTRANSFERASE GLFT2"/>
    <property type="match status" value="1"/>
</dbReference>
<protein>
    <submittedName>
        <fullName evidence="5">Glycosyltransferase family 2 protein</fullName>
    </submittedName>
</protein>
<evidence type="ECO:0000313" key="5">
    <source>
        <dbReference type="EMBL" id="UTD16697.1"/>
    </source>
</evidence>